<sequence>MNSARTLATAARVLRQLRHDPRSIALMLLVPCVMLLLLRYVFDGSPGTFDAIGASLLGIFPLITMFLITSIATLRERTSGTLERLLAMPLGKADLIAGYAVAFGLLAVIQSALATGLALWFLGLDVIGSAWLLLLVALLDALLGTALGLFVSAFAASEFQAVQFMPAVIFPQLLLCGLFTARDNMQPVLEGISNVLPMSYAVDGMNEVLHHTDVTADFIRDVLIVGACALLVLSLGAATLRRRTA</sequence>
<comment type="caution">
    <text evidence="1">The sequence shown here is derived from an EMBL/GenBank/DDBJ whole genome shotgun (WGS) entry which is preliminary data.</text>
</comment>
<reference evidence="1" key="1">
    <citation type="submission" date="2024-03" db="EMBL/GenBank/DDBJ databases">
        <title>Novel Streptomyces species of biotechnological and ecological value are a feature of Machair soil.</title>
        <authorList>
            <person name="Prole J.R."/>
            <person name="Goodfellow M."/>
            <person name="Allenby N."/>
            <person name="Ward A.C."/>
        </authorList>
    </citation>
    <scope>NUCLEOTIDE SEQUENCE</scope>
    <source>
        <strain evidence="1">MS1.AVA.4</strain>
    </source>
</reference>
<protein>
    <submittedName>
        <fullName evidence="1">ABC transporter permease</fullName>
    </submittedName>
</protein>
<proteinExistence type="predicted"/>
<evidence type="ECO:0000313" key="1">
    <source>
        <dbReference type="EMBL" id="MEJ8658953.1"/>
    </source>
</evidence>
<dbReference type="EMBL" id="JBBKAI010000002">
    <property type="protein sequence ID" value="MEJ8658953.1"/>
    <property type="molecule type" value="Genomic_DNA"/>
</dbReference>
<dbReference type="Proteomes" id="UP001375539">
    <property type="component" value="Unassembled WGS sequence"/>
</dbReference>
<name>A0ACC6QL47_9ACTN</name>
<accession>A0ACC6QL47</accession>
<evidence type="ECO:0000313" key="2">
    <source>
        <dbReference type="Proteomes" id="UP001375539"/>
    </source>
</evidence>
<gene>
    <name evidence="1" type="ORF">WKI58_20935</name>
</gene>
<keyword evidence="2" id="KW-1185">Reference proteome</keyword>
<organism evidence="1 2">
    <name type="scientific">Streptomyces pratisoli</name>
    <dbReference type="NCBI Taxonomy" id="3139917"/>
    <lineage>
        <taxon>Bacteria</taxon>
        <taxon>Bacillati</taxon>
        <taxon>Actinomycetota</taxon>
        <taxon>Actinomycetes</taxon>
        <taxon>Kitasatosporales</taxon>
        <taxon>Streptomycetaceae</taxon>
        <taxon>Streptomyces</taxon>
    </lineage>
</organism>